<reference evidence="1" key="2">
    <citation type="journal article" date="2015" name="Data Brief">
        <title>Shoot transcriptome of the giant reed, Arundo donax.</title>
        <authorList>
            <person name="Barrero R.A."/>
            <person name="Guerrero F.D."/>
            <person name="Moolhuijzen P."/>
            <person name="Goolsby J.A."/>
            <person name="Tidwell J."/>
            <person name="Bellgard S.E."/>
            <person name="Bellgard M.I."/>
        </authorList>
    </citation>
    <scope>NUCLEOTIDE SEQUENCE</scope>
    <source>
        <tissue evidence="1">Shoot tissue taken approximately 20 cm above the soil surface</tissue>
    </source>
</reference>
<accession>A0A0A9GXY0</accession>
<dbReference type="AlphaFoldDB" id="A0A0A9GXY0"/>
<name>A0A0A9GXY0_ARUDO</name>
<protein>
    <submittedName>
        <fullName evidence="1">Uncharacterized protein</fullName>
    </submittedName>
</protein>
<reference evidence="1" key="1">
    <citation type="submission" date="2014-09" db="EMBL/GenBank/DDBJ databases">
        <authorList>
            <person name="Magalhaes I.L.F."/>
            <person name="Oliveira U."/>
            <person name="Santos F.R."/>
            <person name="Vidigal T.H.D.A."/>
            <person name="Brescovit A.D."/>
            <person name="Santos A.J."/>
        </authorList>
    </citation>
    <scope>NUCLEOTIDE SEQUENCE</scope>
    <source>
        <tissue evidence="1">Shoot tissue taken approximately 20 cm above the soil surface</tissue>
    </source>
</reference>
<dbReference type="EMBL" id="GBRH01170455">
    <property type="protein sequence ID" value="JAE27441.1"/>
    <property type="molecule type" value="Transcribed_RNA"/>
</dbReference>
<proteinExistence type="predicted"/>
<organism evidence="1">
    <name type="scientific">Arundo donax</name>
    <name type="common">Giant reed</name>
    <name type="synonym">Donax arundinaceus</name>
    <dbReference type="NCBI Taxonomy" id="35708"/>
    <lineage>
        <taxon>Eukaryota</taxon>
        <taxon>Viridiplantae</taxon>
        <taxon>Streptophyta</taxon>
        <taxon>Embryophyta</taxon>
        <taxon>Tracheophyta</taxon>
        <taxon>Spermatophyta</taxon>
        <taxon>Magnoliopsida</taxon>
        <taxon>Liliopsida</taxon>
        <taxon>Poales</taxon>
        <taxon>Poaceae</taxon>
        <taxon>PACMAD clade</taxon>
        <taxon>Arundinoideae</taxon>
        <taxon>Arundineae</taxon>
        <taxon>Arundo</taxon>
    </lineage>
</organism>
<evidence type="ECO:0000313" key="1">
    <source>
        <dbReference type="EMBL" id="JAE27441.1"/>
    </source>
</evidence>
<sequence>MALPCPLRTGSPPRCAGDCRSGEAGFGRRPDWVILDFAHHWLGPIAEQNKVSRRAVCVLVWVYYTSL</sequence>